<dbReference type="GO" id="GO:0000956">
    <property type="term" value="P:nuclear-transcribed mRNA catabolic process"/>
    <property type="evidence" value="ECO:0007669"/>
    <property type="project" value="TreeGrafter"/>
</dbReference>
<dbReference type="Proteomes" id="UP000623129">
    <property type="component" value="Unassembled WGS sequence"/>
</dbReference>
<keyword evidence="3" id="KW-1185">Reference proteome</keyword>
<dbReference type="GO" id="GO:0003723">
    <property type="term" value="F:RNA binding"/>
    <property type="evidence" value="ECO:0007669"/>
    <property type="project" value="TreeGrafter"/>
</dbReference>
<name>A0A833VRW8_9POAL</name>
<evidence type="ECO:0000313" key="2">
    <source>
        <dbReference type="EMBL" id="KAF3339315.1"/>
    </source>
</evidence>
<dbReference type="Pfam" id="PF03159">
    <property type="entry name" value="XRN_N"/>
    <property type="match status" value="1"/>
</dbReference>
<accession>A0A833VRW8</accession>
<dbReference type="PANTHER" id="PTHR12341:SF53">
    <property type="entry name" value="5'-3' EXORIBONUCLEASE"/>
    <property type="match status" value="1"/>
</dbReference>
<gene>
    <name evidence="2" type="ORF">FCM35_KLT16786</name>
</gene>
<dbReference type="OrthoDB" id="686018at2759"/>
<sequence>MGIPAFYRWLLDRYPRSIVNAKEESPKVVNGEEVPIDITGPNPNDIEFDNLYLDLNGIIHPCFHPEDRAPPSSYDEVYKAIFKYIDHIFSLIRPRKLLFIAIGNPHP</sequence>
<proteinExistence type="predicted"/>
<dbReference type="InterPro" id="IPR004859">
    <property type="entry name" value="Xrn1_N"/>
</dbReference>
<evidence type="ECO:0000313" key="3">
    <source>
        <dbReference type="Proteomes" id="UP000623129"/>
    </source>
</evidence>
<comment type="caution">
    <text evidence="2">The sequence shown here is derived from an EMBL/GenBank/DDBJ whole genome shotgun (WGS) entry which is preliminary data.</text>
</comment>
<dbReference type="AlphaFoldDB" id="A0A833VRW8"/>
<dbReference type="Gene3D" id="3.40.50.12390">
    <property type="match status" value="1"/>
</dbReference>
<dbReference type="GO" id="GO:0004534">
    <property type="term" value="F:5'-3' RNA exonuclease activity"/>
    <property type="evidence" value="ECO:0007669"/>
    <property type="project" value="TreeGrafter"/>
</dbReference>
<feature type="domain" description="Xrn1 N-terminal" evidence="1">
    <location>
        <begin position="1"/>
        <end position="103"/>
    </location>
</feature>
<organism evidence="2 3">
    <name type="scientific">Carex littledalei</name>
    <dbReference type="NCBI Taxonomy" id="544730"/>
    <lineage>
        <taxon>Eukaryota</taxon>
        <taxon>Viridiplantae</taxon>
        <taxon>Streptophyta</taxon>
        <taxon>Embryophyta</taxon>
        <taxon>Tracheophyta</taxon>
        <taxon>Spermatophyta</taxon>
        <taxon>Magnoliopsida</taxon>
        <taxon>Liliopsida</taxon>
        <taxon>Poales</taxon>
        <taxon>Cyperaceae</taxon>
        <taxon>Cyperoideae</taxon>
        <taxon>Cariceae</taxon>
        <taxon>Carex</taxon>
        <taxon>Carex subgen. Euthyceras</taxon>
    </lineage>
</organism>
<dbReference type="InterPro" id="IPR027073">
    <property type="entry name" value="5_3_exoribonuclease"/>
</dbReference>
<dbReference type="EMBL" id="SWLB01000004">
    <property type="protein sequence ID" value="KAF3339315.1"/>
    <property type="molecule type" value="Genomic_DNA"/>
</dbReference>
<reference evidence="2" key="1">
    <citation type="submission" date="2020-01" db="EMBL/GenBank/DDBJ databases">
        <title>Genome sequence of Kobresia littledalei, the first chromosome-level genome in the family Cyperaceae.</title>
        <authorList>
            <person name="Qu G."/>
        </authorList>
    </citation>
    <scope>NUCLEOTIDE SEQUENCE</scope>
    <source>
        <strain evidence="2">C.B.Clarke</strain>
        <tissue evidence="2">Leaf</tissue>
    </source>
</reference>
<dbReference type="PANTHER" id="PTHR12341">
    <property type="entry name" value="5'-&gt;3' EXORIBONUCLEASE"/>
    <property type="match status" value="1"/>
</dbReference>
<evidence type="ECO:0000259" key="1">
    <source>
        <dbReference type="Pfam" id="PF03159"/>
    </source>
</evidence>
<dbReference type="GO" id="GO:0005634">
    <property type="term" value="C:nucleus"/>
    <property type="evidence" value="ECO:0007669"/>
    <property type="project" value="TreeGrafter"/>
</dbReference>
<protein>
    <submittedName>
        <fullName evidence="2">5'-3' exoribonuclease 4-like isoform X1</fullName>
    </submittedName>
</protein>